<dbReference type="InterPro" id="IPR011009">
    <property type="entry name" value="Kinase-like_dom_sf"/>
</dbReference>
<organism evidence="1 2">
    <name type="scientific">Lottia gigantea</name>
    <name type="common">Giant owl limpet</name>
    <dbReference type="NCBI Taxonomy" id="225164"/>
    <lineage>
        <taxon>Eukaryota</taxon>
        <taxon>Metazoa</taxon>
        <taxon>Spiralia</taxon>
        <taxon>Lophotrochozoa</taxon>
        <taxon>Mollusca</taxon>
        <taxon>Gastropoda</taxon>
        <taxon>Patellogastropoda</taxon>
        <taxon>Lottioidea</taxon>
        <taxon>Lottiidae</taxon>
        <taxon>Lottia</taxon>
    </lineage>
</organism>
<evidence type="ECO:0000313" key="1">
    <source>
        <dbReference type="EMBL" id="ESO91428.1"/>
    </source>
</evidence>
<accession>V3ZJH8</accession>
<dbReference type="EMBL" id="KB202283">
    <property type="protein sequence ID" value="ESO91428.1"/>
    <property type="molecule type" value="Genomic_DNA"/>
</dbReference>
<dbReference type="RefSeq" id="XP_009058118.1">
    <property type="nucleotide sequence ID" value="XM_009059870.1"/>
</dbReference>
<dbReference type="GeneID" id="20230004"/>
<dbReference type="OMA" id="GICEVMQ"/>
<proteinExistence type="predicted"/>
<dbReference type="HOGENOM" id="CLU_3071064_0_0_1"/>
<name>V3ZJH8_LOTGI</name>
<dbReference type="CTD" id="20230004"/>
<gene>
    <name evidence="1" type="ORF">LOTGIDRAFT_105571</name>
</gene>
<protein>
    <recommendedName>
        <fullName evidence="3">Protein kinase domain-containing protein</fullName>
    </recommendedName>
</protein>
<reference evidence="1 2" key="1">
    <citation type="journal article" date="2013" name="Nature">
        <title>Insights into bilaterian evolution from three spiralian genomes.</title>
        <authorList>
            <person name="Simakov O."/>
            <person name="Marletaz F."/>
            <person name="Cho S.J."/>
            <person name="Edsinger-Gonzales E."/>
            <person name="Havlak P."/>
            <person name="Hellsten U."/>
            <person name="Kuo D.H."/>
            <person name="Larsson T."/>
            <person name="Lv J."/>
            <person name="Arendt D."/>
            <person name="Savage R."/>
            <person name="Osoegawa K."/>
            <person name="de Jong P."/>
            <person name="Grimwood J."/>
            <person name="Chapman J.A."/>
            <person name="Shapiro H."/>
            <person name="Aerts A."/>
            <person name="Otillar R.P."/>
            <person name="Terry A.Y."/>
            <person name="Boore J.L."/>
            <person name="Grigoriev I.V."/>
            <person name="Lindberg D.R."/>
            <person name="Seaver E.C."/>
            <person name="Weisblat D.A."/>
            <person name="Putnam N.H."/>
            <person name="Rokhsar D.S."/>
        </authorList>
    </citation>
    <scope>NUCLEOTIDE SEQUENCE [LARGE SCALE GENOMIC DNA]</scope>
</reference>
<dbReference type="AlphaFoldDB" id="V3ZJH8"/>
<evidence type="ECO:0000313" key="2">
    <source>
        <dbReference type="Proteomes" id="UP000030746"/>
    </source>
</evidence>
<dbReference type="Gene3D" id="3.30.200.20">
    <property type="entry name" value="Phosphorylase Kinase, domain 1"/>
    <property type="match status" value="1"/>
</dbReference>
<dbReference type="OrthoDB" id="40902at2759"/>
<dbReference type="Proteomes" id="UP000030746">
    <property type="component" value="Unassembled WGS sequence"/>
</dbReference>
<keyword evidence="2" id="KW-1185">Reference proteome</keyword>
<dbReference type="KEGG" id="lgi:LOTGIDRAFT_105571"/>
<dbReference type="SUPFAM" id="SSF56112">
    <property type="entry name" value="Protein kinase-like (PK-like)"/>
    <property type="match status" value="1"/>
</dbReference>
<evidence type="ECO:0008006" key="3">
    <source>
        <dbReference type="Google" id="ProtNLM"/>
    </source>
</evidence>
<sequence>MAINLFFRGAFSEVVLAEEKLNRGKYVAVKCIDRQGLRGKEESLDNEIKVLKR</sequence>